<evidence type="ECO:0000313" key="2">
    <source>
        <dbReference type="Proteomes" id="UP001151699"/>
    </source>
</evidence>
<keyword evidence="2" id="KW-1185">Reference proteome</keyword>
<accession>A0A9Q0NFX3</accession>
<dbReference type="EMBL" id="WJQU01000001">
    <property type="protein sequence ID" value="KAJ6649586.1"/>
    <property type="molecule type" value="Genomic_DNA"/>
</dbReference>
<dbReference type="AlphaFoldDB" id="A0A9Q0NFX3"/>
<dbReference type="Proteomes" id="UP001151699">
    <property type="component" value="Chromosome A"/>
</dbReference>
<reference evidence="1" key="1">
    <citation type="submission" date="2022-07" db="EMBL/GenBank/DDBJ databases">
        <authorList>
            <person name="Trinca V."/>
            <person name="Uliana J.V.C."/>
            <person name="Torres T.T."/>
            <person name="Ward R.J."/>
            <person name="Monesi N."/>
        </authorList>
    </citation>
    <scope>NUCLEOTIDE SEQUENCE</scope>
    <source>
        <strain evidence="1">HSMRA1968</strain>
        <tissue evidence="1">Whole embryos</tissue>
    </source>
</reference>
<evidence type="ECO:0000313" key="1">
    <source>
        <dbReference type="EMBL" id="KAJ6649586.1"/>
    </source>
</evidence>
<comment type="caution">
    <text evidence="1">The sequence shown here is derived from an EMBL/GenBank/DDBJ whole genome shotgun (WGS) entry which is preliminary data.</text>
</comment>
<proteinExistence type="predicted"/>
<protein>
    <submittedName>
        <fullName evidence="1">Uncharacterized protein</fullName>
    </submittedName>
</protein>
<name>A0A9Q0NFX3_9DIPT</name>
<sequence length="33" mass="3874">MKNDEFVMYTYVRTHSSFDISIESSNVQSSENK</sequence>
<organism evidence="1 2">
    <name type="scientific">Pseudolycoriella hygida</name>
    <dbReference type="NCBI Taxonomy" id="35572"/>
    <lineage>
        <taxon>Eukaryota</taxon>
        <taxon>Metazoa</taxon>
        <taxon>Ecdysozoa</taxon>
        <taxon>Arthropoda</taxon>
        <taxon>Hexapoda</taxon>
        <taxon>Insecta</taxon>
        <taxon>Pterygota</taxon>
        <taxon>Neoptera</taxon>
        <taxon>Endopterygota</taxon>
        <taxon>Diptera</taxon>
        <taxon>Nematocera</taxon>
        <taxon>Sciaroidea</taxon>
        <taxon>Sciaridae</taxon>
        <taxon>Pseudolycoriella</taxon>
    </lineage>
</organism>
<gene>
    <name evidence="1" type="ORF">Bhyg_04824</name>
</gene>